<dbReference type="EMBL" id="VSRR010003673">
    <property type="protein sequence ID" value="MPC37057.1"/>
    <property type="molecule type" value="Genomic_DNA"/>
</dbReference>
<dbReference type="Proteomes" id="UP000324222">
    <property type="component" value="Unassembled WGS sequence"/>
</dbReference>
<comment type="caution">
    <text evidence="1">The sequence shown here is derived from an EMBL/GenBank/DDBJ whole genome shotgun (WGS) entry which is preliminary data.</text>
</comment>
<organism evidence="1 2">
    <name type="scientific">Portunus trituberculatus</name>
    <name type="common">Swimming crab</name>
    <name type="synonym">Neptunus trituberculatus</name>
    <dbReference type="NCBI Taxonomy" id="210409"/>
    <lineage>
        <taxon>Eukaryota</taxon>
        <taxon>Metazoa</taxon>
        <taxon>Ecdysozoa</taxon>
        <taxon>Arthropoda</taxon>
        <taxon>Crustacea</taxon>
        <taxon>Multicrustacea</taxon>
        <taxon>Malacostraca</taxon>
        <taxon>Eumalacostraca</taxon>
        <taxon>Eucarida</taxon>
        <taxon>Decapoda</taxon>
        <taxon>Pleocyemata</taxon>
        <taxon>Brachyura</taxon>
        <taxon>Eubrachyura</taxon>
        <taxon>Portunoidea</taxon>
        <taxon>Portunidae</taxon>
        <taxon>Portuninae</taxon>
        <taxon>Portunus</taxon>
    </lineage>
</organism>
<sequence length="78" mass="7996">MSLHKPYIRPATGYPLLGHEVVGEAGSWVAQGSGVAQAREKPSGTLSNLLIQGWGLDVGVVGALSASSPSLHDGRTVC</sequence>
<name>A0A5B7EV17_PORTR</name>
<gene>
    <name evidence="1" type="ORF">E2C01_030530</name>
</gene>
<proteinExistence type="predicted"/>
<evidence type="ECO:0000313" key="1">
    <source>
        <dbReference type="EMBL" id="MPC37057.1"/>
    </source>
</evidence>
<reference evidence="1 2" key="1">
    <citation type="submission" date="2019-05" db="EMBL/GenBank/DDBJ databases">
        <title>Another draft genome of Portunus trituberculatus and its Hox gene families provides insights of decapod evolution.</title>
        <authorList>
            <person name="Jeong J.-H."/>
            <person name="Song I."/>
            <person name="Kim S."/>
            <person name="Choi T."/>
            <person name="Kim D."/>
            <person name="Ryu S."/>
            <person name="Kim W."/>
        </authorList>
    </citation>
    <scope>NUCLEOTIDE SEQUENCE [LARGE SCALE GENOMIC DNA]</scope>
    <source>
        <tissue evidence="1">Muscle</tissue>
    </source>
</reference>
<dbReference type="AlphaFoldDB" id="A0A5B7EV17"/>
<keyword evidence="2" id="KW-1185">Reference proteome</keyword>
<protein>
    <submittedName>
        <fullName evidence="1">Uncharacterized protein</fullName>
    </submittedName>
</protein>
<accession>A0A5B7EV17</accession>
<evidence type="ECO:0000313" key="2">
    <source>
        <dbReference type="Proteomes" id="UP000324222"/>
    </source>
</evidence>